<comment type="subunit">
    <text evidence="6 7">Homodimer.</text>
</comment>
<comment type="pathway">
    <text evidence="6 7">Carbohydrate degradation; glycolysis; D-glyceraldehyde 3-phosphate from glycerone phosphate: step 1/1.</text>
</comment>
<feature type="binding site" evidence="6">
    <location>
        <begin position="234"/>
        <end position="235"/>
    </location>
    <ligand>
        <name>substrate</name>
    </ligand>
</feature>
<dbReference type="InterPro" id="IPR013785">
    <property type="entry name" value="Aldolase_TIM"/>
</dbReference>
<dbReference type="SUPFAM" id="SSF51351">
    <property type="entry name" value="Triosephosphate isomerase (TIM)"/>
    <property type="match status" value="1"/>
</dbReference>
<dbReference type="HAMAP" id="MF_00147_B">
    <property type="entry name" value="TIM_B"/>
    <property type="match status" value="1"/>
</dbReference>
<comment type="function">
    <text evidence="6">Involved in the gluconeogenesis. Catalyzes stereospecifically the conversion of dihydroxyacetone phosphate (DHAP) to D-glyceraldehyde-3-phosphate (G3P).</text>
</comment>
<comment type="catalytic activity">
    <reaction evidence="6 7">
        <text>D-glyceraldehyde 3-phosphate = dihydroxyacetone phosphate</text>
        <dbReference type="Rhea" id="RHEA:18585"/>
        <dbReference type="ChEBI" id="CHEBI:57642"/>
        <dbReference type="ChEBI" id="CHEBI:59776"/>
        <dbReference type="EC" id="5.3.1.1"/>
    </reaction>
</comment>
<dbReference type="Pfam" id="PF00121">
    <property type="entry name" value="TIM"/>
    <property type="match status" value="1"/>
</dbReference>
<dbReference type="CDD" id="cd00311">
    <property type="entry name" value="TIM"/>
    <property type="match status" value="1"/>
</dbReference>
<organism evidence="8 9">
    <name type="scientific">Geoalkalibacter halelectricus</name>
    <dbReference type="NCBI Taxonomy" id="2847045"/>
    <lineage>
        <taxon>Bacteria</taxon>
        <taxon>Pseudomonadati</taxon>
        <taxon>Thermodesulfobacteriota</taxon>
        <taxon>Desulfuromonadia</taxon>
        <taxon>Desulfuromonadales</taxon>
        <taxon>Geoalkalibacteraceae</taxon>
        <taxon>Geoalkalibacter</taxon>
    </lineage>
</organism>
<dbReference type="Gene3D" id="3.20.20.70">
    <property type="entry name" value="Aldolase class I"/>
    <property type="match status" value="1"/>
</dbReference>
<comment type="similarity">
    <text evidence="1 6 7">Belongs to the triosephosphate isomerase family.</text>
</comment>
<feature type="binding site" evidence="6">
    <location>
        <position position="173"/>
    </location>
    <ligand>
        <name>substrate</name>
    </ligand>
</feature>
<dbReference type="GO" id="GO:0004807">
    <property type="term" value="F:triose-phosphate isomerase activity"/>
    <property type="evidence" value="ECO:0007669"/>
    <property type="project" value="UniProtKB-EC"/>
</dbReference>
<evidence type="ECO:0000256" key="5">
    <source>
        <dbReference type="ARBA" id="ARBA00023235"/>
    </source>
</evidence>
<dbReference type="InterPro" id="IPR000652">
    <property type="entry name" value="Triosephosphate_isomerase"/>
</dbReference>
<keyword evidence="3 6" id="KW-0963">Cytoplasm</keyword>
<feature type="binding site" evidence="6">
    <location>
        <begin position="9"/>
        <end position="11"/>
    </location>
    <ligand>
        <name>substrate</name>
    </ligand>
</feature>
<keyword evidence="2 6" id="KW-0312">Gluconeogenesis</keyword>
<name>A0ABY5ZN99_9BACT</name>
<dbReference type="PROSITE" id="PS00171">
    <property type="entry name" value="TIM_1"/>
    <property type="match status" value="1"/>
</dbReference>
<evidence type="ECO:0000256" key="3">
    <source>
        <dbReference type="ARBA" id="ARBA00022490"/>
    </source>
</evidence>
<protein>
    <recommendedName>
        <fullName evidence="6 7">Triosephosphate isomerase</fullName>
        <shortName evidence="6">TIM</shortName>
        <shortName evidence="6">TPI</shortName>
        <ecNumber evidence="6 7">5.3.1.1</ecNumber>
    </recommendedName>
    <alternativeName>
        <fullName evidence="6">Triose-phosphate isomerase</fullName>
    </alternativeName>
</protein>
<dbReference type="EC" id="5.3.1.1" evidence="6 7"/>
<dbReference type="PANTHER" id="PTHR21139:SF42">
    <property type="entry name" value="TRIOSEPHOSPHATE ISOMERASE"/>
    <property type="match status" value="1"/>
</dbReference>
<feature type="active site" description="Electrophile" evidence="6">
    <location>
        <position position="95"/>
    </location>
</feature>
<proteinExistence type="inferred from homology"/>
<evidence type="ECO:0000256" key="7">
    <source>
        <dbReference type="RuleBase" id="RU363013"/>
    </source>
</evidence>
<dbReference type="InterPro" id="IPR020861">
    <property type="entry name" value="Triosephosphate_isomerase_AS"/>
</dbReference>
<keyword evidence="9" id="KW-1185">Reference proteome</keyword>
<dbReference type="PANTHER" id="PTHR21139">
    <property type="entry name" value="TRIOSEPHOSPHATE ISOMERASE"/>
    <property type="match status" value="1"/>
</dbReference>
<dbReference type="PROSITE" id="PS51440">
    <property type="entry name" value="TIM_2"/>
    <property type="match status" value="1"/>
</dbReference>
<dbReference type="EMBL" id="CP092109">
    <property type="protein sequence ID" value="UWZ80610.1"/>
    <property type="molecule type" value="Genomic_DNA"/>
</dbReference>
<comment type="pathway">
    <text evidence="6 7">Carbohydrate biosynthesis; gluconeogenesis.</text>
</comment>
<dbReference type="InterPro" id="IPR035990">
    <property type="entry name" value="TIM_sf"/>
</dbReference>
<comment type="subcellular location">
    <subcellularLocation>
        <location evidence="6 7">Cytoplasm</location>
    </subcellularLocation>
</comment>
<sequence length="252" mass="26996">MRKPVIAGNWKLHKTIPEALELIEALKKDLADKTDIDIVVAPVFTALAPTAQSLKGSPIALAAQNCYFENSGAFTGEVSPALLKDAGCSHVIVGHSERRQLFGETDELINHKIKAVLAEGLTPIFCIGETLEERESDAMMDVLKRQVTVGLNGLNEAQMLNVVVAYEPVWAIGTGKVASTDQAQEAHAFIRGLLAGLFSTSIAEQVRILYGGSVKPDNVDGLMAQTDIDGTLVGGASLKAADFIRIARFEKI</sequence>
<keyword evidence="5 6" id="KW-0413">Isomerase</keyword>
<reference evidence="8" key="1">
    <citation type="journal article" date="2022" name="Environ. Microbiol.">
        <title>Geoalkalibacter halelectricus SAP #1 sp. nov. possessing extracellular electron transfer and mineral#reducing capabilities from a haloalkaline environment.</title>
        <authorList>
            <person name="Yadav S."/>
            <person name="Singh R."/>
            <person name="Sundharam S.S."/>
            <person name="Chaudhary S."/>
            <person name="Krishnamurthi S."/>
            <person name="Patil S.A."/>
        </authorList>
    </citation>
    <scope>NUCLEOTIDE SEQUENCE</scope>
    <source>
        <strain evidence="8">SAP-1</strain>
    </source>
</reference>
<evidence type="ECO:0000256" key="4">
    <source>
        <dbReference type="ARBA" id="ARBA00023152"/>
    </source>
</evidence>
<evidence type="ECO:0000256" key="2">
    <source>
        <dbReference type="ARBA" id="ARBA00022432"/>
    </source>
</evidence>
<feature type="binding site" evidence="6">
    <location>
        <position position="213"/>
    </location>
    <ligand>
        <name>substrate</name>
    </ligand>
</feature>
<evidence type="ECO:0000256" key="6">
    <source>
        <dbReference type="HAMAP-Rule" id="MF_00147"/>
    </source>
</evidence>
<accession>A0ABY5ZN99</accession>
<feature type="active site" description="Proton acceptor" evidence="6">
    <location>
        <position position="167"/>
    </location>
</feature>
<evidence type="ECO:0000256" key="1">
    <source>
        <dbReference type="ARBA" id="ARBA00007422"/>
    </source>
</evidence>
<evidence type="ECO:0000313" key="9">
    <source>
        <dbReference type="Proteomes" id="UP001060414"/>
    </source>
</evidence>
<gene>
    <name evidence="6 8" type="primary">tpiA</name>
    <name evidence="8" type="ORF">L9S41_04225</name>
</gene>
<dbReference type="Proteomes" id="UP001060414">
    <property type="component" value="Chromosome"/>
</dbReference>
<dbReference type="InterPro" id="IPR022896">
    <property type="entry name" value="TrioseP_Isoase_bac/euk"/>
</dbReference>
<dbReference type="NCBIfam" id="TIGR00419">
    <property type="entry name" value="tim"/>
    <property type="match status" value="1"/>
</dbReference>
<evidence type="ECO:0000313" key="8">
    <source>
        <dbReference type="EMBL" id="UWZ80610.1"/>
    </source>
</evidence>
<keyword evidence="4 6" id="KW-0324">Glycolysis</keyword>
<dbReference type="RefSeq" id="WP_260748968.1">
    <property type="nucleotide sequence ID" value="NZ_CP092109.1"/>
</dbReference>